<dbReference type="AlphaFoldDB" id="A0A7J6H893"/>
<dbReference type="Proteomes" id="UP000583929">
    <property type="component" value="Unassembled WGS sequence"/>
</dbReference>
<dbReference type="EMBL" id="JAATIQ010000079">
    <property type="protein sequence ID" value="KAF4387262.1"/>
    <property type="molecule type" value="Genomic_DNA"/>
</dbReference>
<evidence type="ECO:0000256" key="1">
    <source>
        <dbReference type="SAM" id="MobiDB-lite"/>
    </source>
</evidence>
<evidence type="ECO:0000313" key="5">
    <source>
        <dbReference type="Proteomes" id="UP000525078"/>
    </source>
</evidence>
<proteinExistence type="predicted"/>
<dbReference type="EMBL" id="JAATIP010000023">
    <property type="protein sequence ID" value="KAF4391512.1"/>
    <property type="molecule type" value="Genomic_DNA"/>
</dbReference>
<dbReference type="Proteomes" id="UP000525078">
    <property type="component" value="Unassembled WGS sequence"/>
</dbReference>
<name>A0A7J6H893_CANSA</name>
<dbReference type="Pfam" id="PF14111">
    <property type="entry name" value="DUF4283"/>
    <property type="match status" value="1"/>
</dbReference>
<evidence type="ECO:0000313" key="6">
    <source>
        <dbReference type="Proteomes" id="UP000583929"/>
    </source>
</evidence>
<evidence type="ECO:0000259" key="2">
    <source>
        <dbReference type="Pfam" id="PF14111"/>
    </source>
</evidence>
<evidence type="ECO:0000313" key="3">
    <source>
        <dbReference type="EMBL" id="KAF4387262.1"/>
    </source>
</evidence>
<protein>
    <recommendedName>
        <fullName evidence="2">DUF4283 domain-containing protein</fullName>
    </recommendedName>
</protein>
<feature type="compositionally biased region" description="Basic and acidic residues" evidence="1">
    <location>
        <begin position="139"/>
        <end position="161"/>
    </location>
</feature>
<evidence type="ECO:0000313" key="4">
    <source>
        <dbReference type="EMBL" id="KAF4391512.1"/>
    </source>
</evidence>
<dbReference type="InterPro" id="IPR025558">
    <property type="entry name" value="DUF4283"/>
</dbReference>
<keyword evidence="6" id="KW-1185">Reference proteome</keyword>
<accession>A0A803QRF4</accession>
<accession>A0A7J6H893</accession>
<sequence length="195" mass="22069">MQPSPSESNTNVCPLGNDEEESLHYSMVVFGSSLSNKTVNKGGLKRFFEAKWQNNAGVKVEDYNDGIFILTFDRQSVKSRVLRGQPWYFSNNYLVLIDSEGLNQITVENLKHVPIWIQVFGVPLPRINKSLGKGLPTKDFMEKGEQSEDKRVRGESKGDKEELKAKEFLLSEGDQGNEEMDFYSGIFQYGNEGSK</sequence>
<gene>
    <name evidence="4" type="ORF">F8388_008916</name>
    <name evidence="3" type="ORF">G4B88_020277</name>
</gene>
<reference evidence="5 6" key="1">
    <citation type="journal article" date="2020" name="bioRxiv">
        <title>Sequence and annotation of 42 cannabis genomes reveals extensive copy number variation in cannabinoid synthesis and pathogen resistance genes.</title>
        <authorList>
            <person name="Mckernan K.J."/>
            <person name="Helbert Y."/>
            <person name="Kane L.T."/>
            <person name="Ebling H."/>
            <person name="Zhang L."/>
            <person name="Liu B."/>
            <person name="Eaton Z."/>
            <person name="Mclaughlin S."/>
            <person name="Kingan S."/>
            <person name="Baybayan P."/>
            <person name="Concepcion G."/>
            <person name="Jordan M."/>
            <person name="Riva A."/>
            <person name="Barbazuk W."/>
            <person name="Harkins T."/>
        </authorList>
    </citation>
    <scope>NUCLEOTIDE SEQUENCE [LARGE SCALE GENOMIC DNA]</scope>
    <source>
        <strain evidence="5 6">cv. Jamaican Lion 4</strain>
        <strain evidence="3">Father</strain>
        <strain evidence="4">Mother</strain>
        <tissue evidence="4">Leaf</tissue>
    </source>
</reference>
<organism evidence="4 5">
    <name type="scientific">Cannabis sativa</name>
    <name type="common">Hemp</name>
    <name type="synonym">Marijuana</name>
    <dbReference type="NCBI Taxonomy" id="3483"/>
    <lineage>
        <taxon>Eukaryota</taxon>
        <taxon>Viridiplantae</taxon>
        <taxon>Streptophyta</taxon>
        <taxon>Embryophyta</taxon>
        <taxon>Tracheophyta</taxon>
        <taxon>Spermatophyta</taxon>
        <taxon>Magnoliopsida</taxon>
        <taxon>eudicotyledons</taxon>
        <taxon>Gunneridae</taxon>
        <taxon>Pentapetalae</taxon>
        <taxon>rosids</taxon>
        <taxon>fabids</taxon>
        <taxon>Rosales</taxon>
        <taxon>Cannabaceae</taxon>
        <taxon>Cannabis</taxon>
    </lineage>
</organism>
<feature type="region of interest" description="Disordered" evidence="1">
    <location>
        <begin position="138"/>
        <end position="161"/>
    </location>
</feature>
<comment type="caution">
    <text evidence="4">The sequence shown here is derived from an EMBL/GenBank/DDBJ whole genome shotgun (WGS) entry which is preliminary data.</text>
</comment>
<feature type="domain" description="DUF4283" evidence="2">
    <location>
        <begin position="21"/>
        <end position="96"/>
    </location>
</feature>